<evidence type="ECO:0000313" key="10">
    <source>
        <dbReference type="EMBL" id="BDR56213.1"/>
    </source>
</evidence>
<evidence type="ECO:0000256" key="2">
    <source>
        <dbReference type="ARBA" id="ARBA00005583"/>
    </source>
</evidence>
<dbReference type="GO" id="GO:0005886">
    <property type="term" value="C:plasma membrane"/>
    <property type="evidence" value="ECO:0007669"/>
    <property type="project" value="TreeGrafter"/>
</dbReference>
<evidence type="ECO:0000256" key="7">
    <source>
        <dbReference type="NCBIfam" id="TIGR00445"/>
    </source>
</evidence>
<evidence type="ECO:0000256" key="1">
    <source>
        <dbReference type="ARBA" id="ARBA00004141"/>
    </source>
</evidence>
<keyword evidence="3" id="KW-0808">Transferase</keyword>
<keyword evidence="5 9" id="KW-1133">Transmembrane helix</keyword>
<dbReference type="PANTHER" id="PTHR22926:SF5">
    <property type="entry name" value="PHOSPHO-N-ACETYLMURAMOYL-PENTAPEPTIDE-TRANSFERASE HOMOLOG"/>
    <property type="match status" value="1"/>
</dbReference>
<dbReference type="InterPro" id="IPR018480">
    <property type="entry name" value="PNAcMuramoyl-5peptid_Trfase_CS"/>
</dbReference>
<evidence type="ECO:0000256" key="9">
    <source>
        <dbReference type="SAM" id="Phobius"/>
    </source>
</evidence>
<evidence type="ECO:0000256" key="3">
    <source>
        <dbReference type="ARBA" id="ARBA00022679"/>
    </source>
</evidence>
<feature type="transmembrane region" description="Helical" evidence="9">
    <location>
        <begin position="139"/>
        <end position="158"/>
    </location>
</feature>
<feature type="transmembrane region" description="Helical" evidence="9">
    <location>
        <begin position="170"/>
        <end position="199"/>
    </location>
</feature>
<proteinExistence type="inferred from homology"/>
<comment type="subcellular location">
    <subcellularLocation>
        <location evidence="1">Membrane</location>
        <topology evidence="1">Multi-pass membrane protein</topology>
    </subcellularLocation>
</comment>
<dbReference type="PANTHER" id="PTHR22926">
    <property type="entry name" value="PHOSPHO-N-ACETYLMURAMOYL-PENTAPEPTIDE-TRANSFERASE"/>
    <property type="match status" value="1"/>
</dbReference>
<dbReference type="InterPro" id="IPR000715">
    <property type="entry name" value="Glycosyl_transferase_4"/>
</dbReference>
<accession>A0AAU9DMS9</accession>
<feature type="transmembrane region" description="Helical" evidence="9">
    <location>
        <begin position="20"/>
        <end position="40"/>
    </location>
</feature>
<dbReference type="CDD" id="cd06852">
    <property type="entry name" value="GT_MraY"/>
    <property type="match status" value="1"/>
</dbReference>
<dbReference type="InterPro" id="IPR003524">
    <property type="entry name" value="PNAcMuramoyl-5peptid_Trfase"/>
</dbReference>
<dbReference type="EMBL" id="AP026801">
    <property type="protein sequence ID" value="BDR56213.1"/>
    <property type="molecule type" value="Genomic_DNA"/>
</dbReference>
<dbReference type="GO" id="GO:0009252">
    <property type="term" value="P:peptidoglycan biosynthetic process"/>
    <property type="evidence" value="ECO:0007669"/>
    <property type="project" value="UniProtKB-UniRule"/>
</dbReference>
<evidence type="ECO:0000256" key="6">
    <source>
        <dbReference type="ARBA" id="ARBA00023136"/>
    </source>
</evidence>
<dbReference type="AlphaFoldDB" id="A0AAU9DMS9"/>
<dbReference type="KEGG" id="xak:KIMC2_07750"/>
<organism evidence="10 11">
    <name type="scientific">Xylocopilactobacillus apis</name>
    <dbReference type="NCBI Taxonomy" id="2932183"/>
    <lineage>
        <taxon>Bacteria</taxon>
        <taxon>Bacillati</taxon>
        <taxon>Bacillota</taxon>
        <taxon>Bacilli</taxon>
        <taxon>Lactobacillales</taxon>
        <taxon>Lactobacillaceae</taxon>
        <taxon>Xylocopilactobacillus</taxon>
    </lineage>
</organism>
<evidence type="ECO:0000256" key="4">
    <source>
        <dbReference type="ARBA" id="ARBA00022692"/>
    </source>
</evidence>
<feature type="binding site" evidence="8">
    <location>
        <position position="167"/>
    </location>
    <ligand>
        <name>Mg(2+)</name>
        <dbReference type="ChEBI" id="CHEBI:18420"/>
    </ligand>
</feature>
<comment type="similarity">
    <text evidence="2">Belongs to the glycosyltransferase 4 family. MraY subfamily.</text>
</comment>
<dbReference type="GO" id="GO:0008963">
    <property type="term" value="F:phospho-N-acetylmuramoyl-pentapeptide-transferase activity"/>
    <property type="evidence" value="ECO:0007669"/>
    <property type="project" value="UniProtKB-UniRule"/>
</dbReference>
<name>A0AAU9DMS9_9LACO</name>
<dbReference type="GO" id="GO:0046872">
    <property type="term" value="F:metal ion binding"/>
    <property type="evidence" value="ECO:0007669"/>
    <property type="project" value="UniProtKB-KW"/>
</dbReference>
<keyword evidence="4 9" id="KW-0812">Transmembrane</keyword>
<dbReference type="EC" id="2.7.8.13" evidence="7"/>
<keyword evidence="6 9" id="KW-0472">Membrane</keyword>
<dbReference type="GO" id="GO:0071555">
    <property type="term" value="P:cell wall organization"/>
    <property type="evidence" value="ECO:0007669"/>
    <property type="project" value="TreeGrafter"/>
</dbReference>
<gene>
    <name evidence="10" type="primary">mraY</name>
    <name evidence="10" type="ORF">KIMC2_07750</name>
</gene>
<dbReference type="RefSeq" id="WP_317698094.1">
    <property type="nucleotide sequence ID" value="NZ_AP026801.1"/>
</dbReference>
<keyword evidence="8" id="KW-0460">Magnesium</keyword>
<feature type="transmembrane region" description="Helical" evidence="9">
    <location>
        <begin position="60"/>
        <end position="76"/>
    </location>
</feature>
<feature type="transmembrane region" description="Helical" evidence="9">
    <location>
        <begin position="240"/>
        <end position="258"/>
    </location>
</feature>
<feature type="binding site" evidence="8">
    <location>
        <position position="107"/>
    </location>
    <ligand>
        <name>Mg(2+)</name>
        <dbReference type="ChEBI" id="CHEBI:18420"/>
    </ligand>
</feature>
<dbReference type="PROSITE" id="PS01348">
    <property type="entry name" value="MRAY_2"/>
    <property type="match status" value="1"/>
</dbReference>
<evidence type="ECO:0000256" key="5">
    <source>
        <dbReference type="ARBA" id="ARBA00022989"/>
    </source>
</evidence>
<feature type="transmembrane region" description="Helical" evidence="9">
    <location>
        <begin position="82"/>
        <end position="102"/>
    </location>
</feature>
<dbReference type="Pfam" id="PF00953">
    <property type="entry name" value="Glycos_transf_4"/>
    <property type="match status" value="1"/>
</dbReference>
<evidence type="ECO:0000256" key="8">
    <source>
        <dbReference type="PIRSR" id="PIRSR600715-1"/>
    </source>
</evidence>
<feature type="transmembrane region" description="Helical" evidence="9">
    <location>
        <begin position="114"/>
        <end position="133"/>
    </location>
</feature>
<protein>
    <recommendedName>
        <fullName evidence="7">Phospho-N-acetylmuramoyl-pentapeptide-transferase</fullName>
        <ecNumber evidence="7">2.7.8.13</ecNumber>
    </recommendedName>
</protein>
<comment type="cofactor">
    <cofactor evidence="8">
        <name>Mg(2+)</name>
        <dbReference type="ChEBI" id="CHEBI:18420"/>
    </cofactor>
</comment>
<evidence type="ECO:0000313" key="11">
    <source>
        <dbReference type="Proteomes" id="UP001321804"/>
    </source>
</evidence>
<reference evidence="10 11" key="1">
    <citation type="journal article" date="2023" name="Microbiol. Spectr.">
        <title>Symbiosis of Carpenter Bees with Uncharacterized Lactic Acid Bacteria Showing NAD Auxotrophy.</title>
        <authorList>
            <person name="Kawasaki S."/>
            <person name="Ozawa K."/>
            <person name="Mori T."/>
            <person name="Yamamoto A."/>
            <person name="Ito M."/>
            <person name="Ohkuma M."/>
            <person name="Sakamoto M."/>
            <person name="Matsutani M."/>
        </authorList>
    </citation>
    <scope>NUCLEOTIDE SEQUENCE [LARGE SCALE GENOMIC DNA]</scope>
    <source>
        <strain evidence="10 11">KimC2</strain>
    </source>
</reference>
<sequence length="260" mass="28825">MATFCFIIYNFVINKSSLNQLKGVISLLFVIIGFGAIGFIDDFKKISLKQNLGLRARDKFALQLLVGLIYLVITPIQPWRSFHGLMLIAGSFIFCWIWIVGFSNAVNLTDGIDGLAGGTSLIVLSFYILLAIVKNNYPVLVVASALFGTIIAFLYFNFKPAKIFMGDLGSLSIGAFLAAASIQLGSVWSLLMLGLVFVIETMSDILQVSYHHLTGKRIFKMAPLHHHLELSGWSEEKINYTSYILTIILGLFYIVLLIKG</sequence>
<keyword evidence="8" id="KW-0479">Metal-binding</keyword>
<dbReference type="NCBIfam" id="TIGR00445">
    <property type="entry name" value="mraY"/>
    <property type="match status" value="1"/>
</dbReference>
<keyword evidence="11" id="KW-1185">Reference proteome</keyword>
<dbReference type="Proteomes" id="UP001321804">
    <property type="component" value="Chromosome"/>
</dbReference>